<reference evidence="1 2" key="1">
    <citation type="submission" date="2023-05" db="EMBL/GenBank/DDBJ databases">
        <title>Glutamicibacter sp. B1, complete genome.</title>
        <authorList>
            <person name="Long Y.H."/>
            <person name="Fang T."/>
            <person name="Li X.Y."/>
        </authorList>
    </citation>
    <scope>NUCLEOTIDE SEQUENCE [LARGE SCALE GENOMIC DNA]</scope>
    <source>
        <strain evidence="1 2">B1</strain>
    </source>
</reference>
<gene>
    <name evidence="1" type="ORF">QMQ05_05345</name>
</gene>
<dbReference type="RefSeq" id="WP_157377180.1">
    <property type="nucleotide sequence ID" value="NZ_CP125942.1"/>
</dbReference>
<evidence type="ECO:0000313" key="2">
    <source>
        <dbReference type="Proteomes" id="UP001486888"/>
    </source>
</evidence>
<dbReference type="AlphaFoldDB" id="A0AAU6WHI2"/>
<dbReference type="KEGG" id="gey:QMQ05_05345"/>
<dbReference type="EMBL" id="CP125942">
    <property type="protein sequence ID" value="XAO46949.1"/>
    <property type="molecule type" value="Genomic_DNA"/>
</dbReference>
<keyword evidence="2" id="KW-1185">Reference proteome</keyword>
<protein>
    <submittedName>
        <fullName evidence="1">Uncharacterized protein</fullName>
    </submittedName>
</protein>
<organism evidence="1 2">
    <name type="scientific">Glutamicibacter ectropisis</name>
    <dbReference type="NCBI Taxonomy" id="3046593"/>
    <lineage>
        <taxon>Bacteria</taxon>
        <taxon>Bacillati</taxon>
        <taxon>Actinomycetota</taxon>
        <taxon>Actinomycetes</taxon>
        <taxon>Micrococcales</taxon>
        <taxon>Micrococcaceae</taxon>
        <taxon>Glutamicibacter</taxon>
    </lineage>
</organism>
<accession>A0AAU6WHI2</accession>
<sequence>MMPQSPQPTPGPRGIDQAQVEQALSSLAEHDITEHAGIYEQLLQGLQQELNQTEHGR</sequence>
<name>A0AAU6WHI2_9MICC</name>
<evidence type="ECO:0000313" key="1">
    <source>
        <dbReference type="EMBL" id="XAO46949.1"/>
    </source>
</evidence>
<proteinExistence type="predicted"/>
<dbReference type="Proteomes" id="UP001486888">
    <property type="component" value="Chromosome"/>
</dbReference>